<evidence type="ECO:0000256" key="7">
    <source>
        <dbReference type="ARBA" id="ARBA00023180"/>
    </source>
</evidence>
<dbReference type="AlphaFoldDB" id="A0A0M3J727"/>
<dbReference type="OrthoDB" id="258392at2759"/>
<dbReference type="InterPro" id="IPR000560">
    <property type="entry name" value="His_Pase_clade-2"/>
</dbReference>
<evidence type="ECO:0000313" key="8">
    <source>
        <dbReference type="EMBL" id="VDK21342.1"/>
    </source>
</evidence>
<dbReference type="Gene3D" id="3.40.50.1240">
    <property type="entry name" value="Phosphoglycerate mutase-like"/>
    <property type="match status" value="1"/>
</dbReference>
<gene>
    <name evidence="8" type="ORF">ASIM_LOCUS3211</name>
</gene>
<dbReference type="Pfam" id="PF00328">
    <property type="entry name" value="His_Phos_2"/>
    <property type="match status" value="1"/>
</dbReference>
<dbReference type="InterPro" id="IPR050645">
    <property type="entry name" value="Histidine_acid_phosphatase"/>
</dbReference>
<dbReference type="GO" id="GO:0003993">
    <property type="term" value="F:acid phosphatase activity"/>
    <property type="evidence" value="ECO:0007669"/>
    <property type="project" value="UniProtKB-EC"/>
</dbReference>
<evidence type="ECO:0000256" key="4">
    <source>
        <dbReference type="ARBA" id="ARBA00022729"/>
    </source>
</evidence>
<dbReference type="PANTHER" id="PTHR11567">
    <property type="entry name" value="ACID PHOSPHATASE-RELATED"/>
    <property type="match status" value="1"/>
</dbReference>
<name>A0A0M3J727_ANISI</name>
<dbReference type="PANTHER" id="PTHR11567:SF211">
    <property type="entry name" value="PROSTATIC ACID PHOSPHATASE"/>
    <property type="match status" value="1"/>
</dbReference>
<keyword evidence="5" id="KW-0378">Hydrolase</keyword>
<accession>A0A0M3J727</accession>
<reference evidence="8 9" key="2">
    <citation type="submission" date="2018-11" db="EMBL/GenBank/DDBJ databases">
        <authorList>
            <consortium name="Pathogen Informatics"/>
        </authorList>
    </citation>
    <scope>NUCLEOTIDE SEQUENCE [LARGE SCALE GENOMIC DNA]</scope>
</reference>
<evidence type="ECO:0000313" key="9">
    <source>
        <dbReference type="Proteomes" id="UP000267096"/>
    </source>
</evidence>
<dbReference type="EC" id="3.1.3.2" evidence="3"/>
<dbReference type="Proteomes" id="UP000267096">
    <property type="component" value="Unassembled WGS sequence"/>
</dbReference>
<keyword evidence="4" id="KW-0732">Signal</keyword>
<keyword evidence="9" id="KW-1185">Reference proteome</keyword>
<comment type="catalytic activity">
    <reaction evidence="1">
        <text>a phosphate monoester + H2O = an alcohol + phosphate</text>
        <dbReference type="Rhea" id="RHEA:15017"/>
        <dbReference type="ChEBI" id="CHEBI:15377"/>
        <dbReference type="ChEBI" id="CHEBI:30879"/>
        <dbReference type="ChEBI" id="CHEBI:43474"/>
        <dbReference type="ChEBI" id="CHEBI:67140"/>
        <dbReference type="EC" id="3.1.3.2"/>
    </reaction>
</comment>
<evidence type="ECO:0000313" key="10">
    <source>
        <dbReference type="WBParaSite" id="ASIM_0000336901-mRNA-1"/>
    </source>
</evidence>
<dbReference type="EMBL" id="UYRR01004817">
    <property type="protein sequence ID" value="VDK21342.1"/>
    <property type="molecule type" value="Genomic_DNA"/>
</dbReference>
<keyword evidence="7" id="KW-0325">Glycoprotein</keyword>
<evidence type="ECO:0000256" key="3">
    <source>
        <dbReference type="ARBA" id="ARBA00012646"/>
    </source>
</evidence>
<evidence type="ECO:0000256" key="1">
    <source>
        <dbReference type="ARBA" id="ARBA00000032"/>
    </source>
</evidence>
<evidence type="ECO:0000256" key="2">
    <source>
        <dbReference type="ARBA" id="ARBA00005375"/>
    </source>
</evidence>
<proteinExistence type="inferred from homology"/>
<reference evidence="10" key="1">
    <citation type="submission" date="2017-02" db="UniProtKB">
        <authorList>
            <consortium name="WormBaseParasite"/>
        </authorList>
    </citation>
    <scope>IDENTIFICATION</scope>
</reference>
<dbReference type="WBParaSite" id="ASIM_0000336901-mRNA-1">
    <property type="protein sequence ID" value="ASIM_0000336901-mRNA-1"/>
    <property type="gene ID" value="ASIM_0000336901"/>
</dbReference>
<organism evidence="10">
    <name type="scientific">Anisakis simplex</name>
    <name type="common">Herring worm</name>
    <dbReference type="NCBI Taxonomy" id="6269"/>
    <lineage>
        <taxon>Eukaryota</taxon>
        <taxon>Metazoa</taxon>
        <taxon>Ecdysozoa</taxon>
        <taxon>Nematoda</taxon>
        <taxon>Chromadorea</taxon>
        <taxon>Rhabditida</taxon>
        <taxon>Spirurina</taxon>
        <taxon>Ascaridomorpha</taxon>
        <taxon>Ascaridoidea</taxon>
        <taxon>Anisakidae</taxon>
        <taxon>Anisakis</taxon>
        <taxon>Anisakis simplex complex</taxon>
    </lineage>
</organism>
<evidence type="ECO:0000256" key="6">
    <source>
        <dbReference type="ARBA" id="ARBA00023157"/>
    </source>
</evidence>
<evidence type="ECO:0000256" key="5">
    <source>
        <dbReference type="ARBA" id="ARBA00022801"/>
    </source>
</evidence>
<dbReference type="InterPro" id="IPR029033">
    <property type="entry name" value="His_PPase_superfam"/>
</dbReference>
<keyword evidence="6" id="KW-1015">Disulfide bond</keyword>
<sequence>MRGGSQLWDVINHMDQKIYCLENERASEEVCGWYNNLKYFAFSAHDSTLNGLLSALGAKEKVVPDDLPEYTAAVLFELWKVNGQYKVKVNYHRNYNTTQWEDITGNISGLFAFLHSQLPKLLSKTFPVPG</sequence>
<protein>
    <recommendedName>
        <fullName evidence="3">acid phosphatase</fullName>
        <ecNumber evidence="3">3.1.3.2</ecNumber>
    </recommendedName>
</protein>
<comment type="similarity">
    <text evidence="2">Belongs to the histidine acid phosphatase family.</text>
</comment>
<dbReference type="SUPFAM" id="SSF53254">
    <property type="entry name" value="Phosphoglycerate mutase-like"/>
    <property type="match status" value="1"/>
</dbReference>